<dbReference type="EMBL" id="FQVT01000008">
    <property type="protein sequence ID" value="SHG28215.1"/>
    <property type="molecule type" value="Genomic_DNA"/>
</dbReference>
<dbReference type="Gene3D" id="3.60.20.30">
    <property type="entry name" value="(Glycosyl)asparaginase"/>
    <property type="match status" value="1"/>
</dbReference>
<keyword evidence="1" id="KW-0645">Protease</keyword>
<dbReference type="Proteomes" id="UP000183945">
    <property type="component" value="Unassembled WGS sequence"/>
</dbReference>
<feature type="binding site" evidence="6">
    <location>
        <begin position="276"/>
        <end position="279"/>
    </location>
    <ligand>
        <name>substrate</name>
    </ligand>
</feature>
<gene>
    <name evidence="8" type="ORF">SAMN05444483_1083</name>
</gene>
<organism evidence="8 9">
    <name type="scientific">Salegentibacter echinorum</name>
    <dbReference type="NCBI Taxonomy" id="1073325"/>
    <lineage>
        <taxon>Bacteria</taxon>
        <taxon>Pseudomonadati</taxon>
        <taxon>Bacteroidota</taxon>
        <taxon>Flavobacteriia</taxon>
        <taxon>Flavobacteriales</taxon>
        <taxon>Flavobacteriaceae</taxon>
        <taxon>Salegentibacter</taxon>
    </lineage>
</organism>
<dbReference type="OrthoDB" id="9780217at2"/>
<keyword evidence="9" id="KW-1185">Reference proteome</keyword>
<evidence type="ECO:0000313" key="8">
    <source>
        <dbReference type="EMBL" id="SHG28215.1"/>
    </source>
</evidence>
<evidence type="ECO:0000256" key="1">
    <source>
        <dbReference type="ARBA" id="ARBA00022670"/>
    </source>
</evidence>
<keyword evidence="2" id="KW-0378">Hydrolase</keyword>
<evidence type="ECO:0000313" key="9">
    <source>
        <dbReference type="Proteomes" id="UP000183945"/>
    </source>
</evidence>
<feature type="binding site" evidence="6">
    <location>
        <begin position="253"/>
        <end position="256"/>
    </location>
    <ligand>
        <name>substrate</name>
    </ligand>
</feature>
<dbReference type="GO" id="GO:0016811">
    <property type="term" value="F:hydrolase activity, acting on carbon-nitrogen (but not peptide) bonds, in linear amides"/>
    <property type="evidence" value="ECO:0007669"/>
    <property type="project" value="UniProtKB-ARBA"/>
</dbReference>
<dbReference type="STRING" id="1073325.SAMN05444483_1083"/>
<evidence type="ECO:0000256" key="2">
    <source>
        <dbReference type="ARBA" id="ARBA00022801"/>
    </source>
</evidence>
<accession>A0A1M5IIX0</accession>
<feature type="active site" description="Nucleophile" evidence="5">
    <location>
        <position position="225"/>
    </location>
</feature>
<dbReference type="RefSeq" id="WP_072880070.1">
    <property type="nucleotide sequence ID" value="NZ_FQVT01000008.1"/>
</dbReference>
<feature type="site" description="Cleavage; by autolysis" evidence="7">
    <location>
        <begin position="224"/>
        <end position="225"/>
    </location>
</feature>
<evidence type="ECO:0000256" key="4">
    <source>
        <dbReference type="ARBA" id="ARBA00069124"/>
    </source>
</evidence>
<evidence type="ECO:0000256" key="6">
    <source>
        <dbReference type="PIRSR" id="PIRSR600246-2"/>
    </source>
</evidence>
<protein>
    <recommendedName>
        <fullName evidence="4">Isoaspartyl peptidase</fullName>
    </recommendedName>
</protein>
<name>A0A1M5IIX0_SALEC</name>
<evidence type="ECO:0000256" key="7">
    <source>
        <dbReference type="PIRSR" id="PIRSR600246-3"/>
    </source>
</evidence>
<dbReference type="AlphaFoldDB" id="A0A1M5IIX0"/>
<dbReference type="FunFam" id="3.60.20.30:FF:000001">
    <property type="entry name" value="Isoaspartyl peptidase/L-asparaginase"/>
    <property type="match status" value="1"/>
</dbReference>
<dbReference type="InterPro" id="IPR029055">
    <property type="entry name" value="Ntn_hydrolases_N"/>
</dbReference>
<evidence type="ECO:0000256" key="5">
    <source>
        <dbReference type="PIRSR" id="PIRSR600246-1"/>
    </source>
</evidence>
<dbReference type="Pfam" id="PF01112">
    <property type="entry name" value="Asparaginase_2"/>
    <property type="match status" value="1"/>
</dbReference>
<sequence>MKKLLLLCSISILMACNNRPEHRDNTIESKQGKQQVDSVENFGIVIHGGAGTILKENLSDSLEKAYKTKLEEAIRTGHEILANGGTAIEAVQRSINIMENSPLFNAGKGAVFTNAETNELDASIMDGKTLNAGAVAGVTTVKNPINLAWEVMENSEHVMLSGKGAEAFAKEQDIELVAPAYFYTDKRFKSLQRLKKRNSEKTELDHDDKKTAFTDPFIKNSKFGTVGCAALDKNGNLAAGTSTGGMTNKRWGRIGDAPIIGAGTYANNKTAAISSTGWGEFFIRGMAAYDISAMMEYKGLSLAEAAREVIQHKIPELGGNGGIIAIDHKGNVSMEFNTAGMYRATMNKSGDLKIGIYESEE</sequence>
<dbReference type="GO" id="GO:0008233">
    <property type="term" value="F:peptidase activity"/>
    <property type="evidence" value="ECO:0007669"/>
    <property type="project" value="UniProtKB-KW"/>
</dbReference>
<evidence type="ECO:0000256" key="3">
    <source>
        <dbReference type="ARBA" id="ARBA00022813"/>
    </source>
</evidence>
<dbReference type="PANTHER" id="PTHR10188:SF6">
    <property type="entry name" value="N(4)-(BETA-N-ACETYLGLUCOSAMINYL)-L-ASPARAGINASE"/>
    <property type="match status" value="1"/>
</dbReference>
<dbReference type="CDD" id="cd04701">
    <property type="entry name" value="Asparaginase_2"/>
    <property type="match status" value="1"/>
</dbReference>
<dbReference type="InterPro" id="IPR000246">
    <property type="entry name" value="Peptidase_T2"/>
</dbReference>
<dbReference type="PANTHER" id="PTHR10188">
    <property type="entry name" value="L-ASPARAGINASE"/>
    <property type="match status" value="1"/>
</dbReference>
<keyword evidence="3" id="KW-0068">Autocatalytic cleavage</keyword>
<reference evidence="9" key="1">
    <citation type="submission" date="2016-11" db="EMBL/GenBank/DDBJ databases">
        <authorList>
            <person name="Varghese N."/>
            <person name="Submissions S."/>
        </authorList>
    </citation>
    <scope>NUCLEOTIDE SEQUENCE [LARGE SCALE GENOMIC DNA]</scope>
    <source>
        <strain evidence="9">DSM 24579</strain>
    </source>
</reference>
<dbReference type="GO" id="GO:0006508">
    <property type="term" value="P:proteolysis"/>
    <property type="evidence" value="ECO:0007669"/>
    <property type="project" value="UniProtKB-KW"/>
</dbReference>
<dbReference type="PROSITE" id="PS51257">
    <property type="entry name" value="PROKAR_LIPOPROTEIN"/>
    <property type="match status" value="1"/>
</dbReference>
<dbReference type="SUPFAM" id="SSF56235">
    <property type="entry name" value="N-terminal nucleophile aminohydrolases (Ntn hydrolases)"/>
    <property type="match status" value="1"/>
</dbReference>
<proteinExistence type="predicted"/>